<keyword evidence="3" id="KW-1185">Reference proteome</keyword>
<dbReference type="PANTHER" id="PTHR47505">
    <property type="entry name" value="DNA UTILIZATION PROTEIN YHGH"/>
    <property type="match status" value="1"/>
</dbReference>
<comment type="caution">
    <text evidence="2">The sequence shown here is derived from an EMBL/GenBank/DDBJ whole genome shotgun (WGS) entry which is preliminary data.</text>
</comment>
<dbReference type="InterPro" id="IPR000836">
    <property type="entry name" value="PRTase_dom"/>
</dbReference>
<dbReference type="InterPro" id="IPR029057">
    <property type="entry name" value="PRTase-like"/>
</dbReference>
<name>A0A3N4MF15_9BACT</name>
<dbReference type="CDD" id="cd06223">
    <property type="entry name" value="PRTases_typeI"/>
    <property type="match status" value="1"/>
</dbReference>
<reference evidence="3" key="1">
    <citation type="submission" date="2018-11" db="EMBL/GenBank/DDBJ databases">
        <title>Chitinophaga lutea sp.nov., isolate from arsenic contaminated soil.</title>
        <authorList>
            <person name="Zong Y."/>
        </authorList>
    </citation>
    <scope>NUCLEOTIDE SEQUENCE [LARGE SCALE GENOMIC DNA]</scope>
    <source>
        <strain evidence="3">YLT18</strain>
    </source>
</reference>
<comment type="similarity">
    <text evidence="1">Belongs to the ComF/GntX family.</text>
</comment>
<protein>
    <submittedName>
        <fullName evidence="2">ComF family protein</fullName>
    </submittedName>
</protein>
<proteinExistence type="inferred from homology"/>
<dbReference type="PANTHER" id="PTHR47505:SF1">
    <property type="entry name" value="DNA UTILIZATION PROTEIN YHGH"/>
    <property type="match status" value="1"/>
</dbReference>
<accession>A0A3N4MF15</accession>
<dbReference type="Gene3D" id="3.40.50.2020">
    <property type="match status" value="1"/>
</dbReference>
<evidence type="ECO:0000256" key="1">
    <source>
        <dbReference type="ARBA" id="ARBA00008007"/>
    </source>
</evidence>
<sequence length="228" mass="25774">MLQALLHLFYPHACEGCGHELSRTEKILCIRCSLRLPVTGFQKFAQNPVERIFWGRVPIQHATAGYFFNQQGILQSLIHGFKYRKREDIALFLGRQLGFQLKESAWWKDITALVPVPLHAAKFRHRGYNQAALLAEGMAEVLKCGVWANGLKRTVFTDTQTRKSRTDRWDNVENIFAWNRKEPNGREHLLLVDDVMTTGATLEACAHAVLQAGEQAKISVCALACGGR</sequence>
<evidence type="ECO:0000313" key="3">
    <source>
        <dbReference type="Proteomes" id="UP000279089"/>
    </source>
</evidence>
<gene>
    <name evidence="2" type="ORF">EG028_16560</name>
</gene>
<evidence type="ECO:0000313" key="2">
    <source>
        <dbReference type="EMBL" id="RPD40257.1"/>
    </source>
</evidence>
<dbReference type="Proteomes" id="UP000279089">
    <property type="component" value="Unassembled WGS sequence"/>
</dbReference>
<dbReference type="InterPro" id="IPR051910">
    <property type="entry name" value="ComF/GntX_DNA_util-trans"/>
</dbReference>
<dbReference type="RefSeq" id="WP_120517623.1">
    <property type="nucleotide sequence ID" value="NZ_QXZY01000009.1"/>
</dbReference>
<dbReference type="OrthoDB" id="9779910at2"/>
<dbReference type="EMBL" id="RMBX01000008">
    <property type="protein sequence ID" value="RPD40257.1"/>
    <property type="molecule type" value="Genomic_DNA"/>
</dbReference>
<organism evidence="2 3">
    <name type="scientific">Chitinophaga barathri</name>
    <dbReference type="NCBI Taxonomy" id="1647451"/>
    <lineage>
        <taxon>Bacteria</taxon>
        <taxon>Pseudomonadati</taxon>
        <taxon>Bacteroidota</taxon>
        <taxon>Chitinophagia</taxon>
        <taxon>Chitinophagales</taxon>
        <taxon>Chitinophagaceae</taxon>
        <taxon>Chitinophaga</taxon>
    </lineage>
</organism>
<dbReference type="AlphaFoldDB" id="A0A3N4MF15"/>
<dbReference type="SUPFAM" id="SSF53271">
    <property type="entry name" value="PRTase-like"/>
    <property type="match status" value="1"/>
</dbReference>